<dbReference type="AlphaFoldDB" id="A0A804PGJ8"/>
<proteinExistence type="predicted"/>
<dbReference type="InParanoid" id="A0A804PGJ8"/>
<organism evidence="1 2">
    <name type="scientific">Zea mays</name>
    <name type="common">Maize</name>
    <dbReference type="NCBI Taxonomy" id="4577"/>
    <lineage>
        <taxon>Eukaryota</taxon>
        <taxon>Viridiplantae</taxon>
        <taxon>Streptophyta</taxon>
        <taxon>Embryophyta</taxon>
        <taxon>Tracheophyta</taxon>
        <taxon>Spermatophyta</taxon>
        <taxon>Magnoliopsida</taxon>
        <taxon>Liliopsida</taxon>
        <taxon>Poales</taxon>
        <taxon>Poaceae</taxon>
        <taxon>PACMAD clade</taxon>
        <taxon>Panicoideae</taxon>
        <taxon>Andropogonodae</taxon>
        <taxon>Andropogoneae</taxon>
        <taxon>Tripsacinae</taxon>
        <taxon>Zea</taxon>
    </lineage>
</organism>
<evidence type="ECO:0000313" key="2">
    <source>
        <dbReference type="Proteomes" id="UP000007305"/>
    </source>
</evidence>
<dbReference type="EnsemblPlants" id="Zm00001eb236950_T001">
    <property type="protein sequence ID" value="Zm00001eb236950_P001"/>
    <property type="gene ID" value="Zm00001eb236950"/>
</dbReference>
<evidence type="ECO:0000313" key="1">
    <source>
        <dbReference type="EnsemblPlants" id="Zm00001eb236950_P001"/>
    </source>
</evidence>
<name>A0A804PGJ8_MAIZE</name>
<reference evidence="2" key="1">
    <citation type="journal article" date="2009" name="Science">
        <title>The B73 maize genome: complexity, diversity, and dynamics.</title>
        <authorList>
            <person name="Schnable P.S."/>
            <person name="Ware D."/>
            <person name="Fulton R.S."/>
            <person name="Stein J.C."/>
            <person name="Wei F."/>
            <person name="Pasternak S."/>
            <person name="Liang C."/>
            <person name="Zhang J."/>
            <person name="Fulton L."/>
            <person name="Graves T.A."/>
            <person name="Minx P."/>
            <person name="Reily A.D."/>
            <person name="Courtney L."/>
            <person name="Kruchowski S.S."/>
            <person name="Tomlinson C."/>
            <person name="Strong C."/>
            <person name="Delehaunty K."/>
            <person name="Fronick C."/>
            <person name="Courtney B."/>
            <person name="Rock S.M."/>
            <person name="Belter E."/>
            <person name="Du F."/>
            <person name="Kim K."/>
            <person name="Abbott R.M."/>
            <person name="Cotton M."/>
            <person name="Levy A."/>
            <person name="Marchetto P."/>
            <person name="Ochoa K."/>
            <person name="Jackson S.M."/>
            <person name="Gillam B."/>
            <person name="Chen W."/>
            <person name="Yan L."/>
            <person name="Higginbotham J."/>
            <person name="Cardenas M."/>
            <person name="Waligorski J."/>
            <person name="Applebaum E."/>
            <person name="Phelps L."/>
            <person name="Falcone J."/>
            <person name="Kanchi K."/>
            <person name="Thane T."/>
            <person name="Scimone A."/>
            <person name="Thane N."/>
            <person name="Henke J."/>
            <person name="Wang T."/>
            <person name="Ruppert J."/>
            <person name="Shah N."/>
            <person name="Rotter K."/>
            <person name="Hodges J."/>
            <person name="Ingenthron E."/>
            <person name="Cordes M."/>
            <person name="Kohlberg S."/>
            <person name="Sgro J."/>
            <person name="Delgado B."/>
            <person name="Mead K."/>
            <person name="Chinwalla A."/>
            <person name="Leonard S."/>
            <person name="Crouse K."/>
            <person name="Collura K."/>
            <person name="Kudrna D."/>
            <person name="Currie J."/>
            <person name="He R."/>
            <person name="Angelova A."/>
            <person name="Rajasekar S."/>
            <person name="Mueller T."/>
            <person name="Lomeli R."/>
            <person name="Scara G."/>
            <person name="Ko A."/>
            <person name="Delaney K."/>
            <person name="Wissotski M."/>
            <person name="Lopez G."/>
            <person name="Campos D."/>
            <person name="Braidotti M."/>
            <person name="Ashley E."/>
            <person name="Golser W."/>
            <person name="Kim H."/>
            <person name="Lee S."/>
            <person name="Lin J."/>
            <person name="Dujmic Z."/>
            <person name="Kim W."/>
            <person name="Talag J."/>
            <person name="Zuccolo A."/>
            <person name="Fan C."/>
            <person name="Sebastian A."/>
            <person name="Kramer M."/>
            <person name="Spiegel L."/>
            <person name="Nascimento L."/>
            <person name="Zutavern T."/>
            <person name="Miller B."/>
            <person name="Ambroise C."/>
            <person name="Muller S."/>
            <person name="Spooner W."/>
            <person name="Narechania A."/>
            <person name="Ren L."/>
            <person name="Wei S."/>
            <person name="Kumari S."/>
            <person name="Faga B."/>
            <person name="Levy M.J."/>
            <person name="McMahan L."/>
            <person name="Van Buren P."/>
            <person name="Vaughn M.W."/>
            <person name="Ying K."/>
            <person name="Yeh C.-T."/>
            <person name="Emrich S.J."/>
            <person name="Jia Y."/>
            <person name="Kalyanaraman A."/>
            <person name="Hsia A.-P."/>
            <person name="Barbazuk W.B."/>
            <person name="Baucom R.S."/>
            <person name="Brutnell T.P."/>
            <person name="Carpita N.C."/>
            <person name="Chaparro C."/>
            <person name="Chia J.-M."/>
            <person name="Deragon J.-M."/>
            <person name="Estill J.C."/>
            <person name="Fu Y."/>
            <person name="Jeddeloh J.A."/>
            <person name="Han Y."/>
            <person name="Lee H."/>
            <person name="Li P."/>
            <person name="Lisch D.R."/>
            <person name="Liu S."/>
            <person name="Liu Z."/>
            <person name="Nagel D.H."/>
            <person name="McCann M.C."/>
            <person name="SanMiguel P."/>
            <person name="Myers A.M."/>
            <person name="Nettleton D."/>
            <person name="Nguyen J."/>
            <person name="Penning B.W."/>
            <person name="Ponnala L."/>
            <person name="Schneider K.L."/>
            <person name="Schwartz D.C."/>
            <person name="Sharma A."/>
            <person name="Soderlund C."/>
            <person name="Springer N.M."/>
            <person name="Sun Q."/>
            <person name="Wang H."/>
            <person name="Waterman M."/>
            <person name="Westerman R."/>
            <person name="Wolfgruber T.K."/>
            <person name="Yang L."/>
            <person name="Yu Y."/>
            <person name="Zhang L."/>
            <person name="Zhou S."/>
            <person name="Zhu Q."/>
            <person name="Bennetzen J.L."/>
            <person name="Dawe R.K."/>
            <person name="Jiang J."/>
            <person name="Jiang N."/>
            <person name="Presting G.G."/>
            <person name="Wessler S.R."/>
            <person name="Aluru S."/>
            <person name="Martienssen R.A."/>
            <person name="Clifton S.W."/>
            <person name="McCombie W.R."/>
            <person name="Wing R.A."/>
            <person name="Wilson R.K."/>
        </authorList>
    </citation>
    <scope>NUCLEOTIDE SEQUENCE [LARGE SCALE GENOMIC DNA]</scope>
    <source>
        <strain evidence="2">cv. B73</strain>
    </source>
</reference>
<sequence length="130" mass="14290">MTACPNELCSVQPDQPAVRLGLAAGHALADLLAVALAHDAVHLALAACELLRLAYVVAVGVAEAHAFEGMALRQAERLFHHHPAHRPLCTYSFVTSTGNLLTHHTKNCDDEDHLPPRVREGRRRRMVRRP</sequence>
<reference evidence="1" key="2">
    <citation type="submission" date="2019-07" db="EMBL/GenBank/DDBJ databases">
        <authorList>
            <person name="Seetharam A."/>
            <person name="Woodhouse M."/>
            <person name="Cannon E."/>
        </authorList>
    </citation>
    <scope>NUCLEOTIDE SEQUENCE [LARGE SCALE GENOMIC DNA]</scope>
    <source>
        <strain evidence="1">cv. B73</strain>
    </source>
</reference>
<dbReference type="Proteomes" id="UP000007305">
    <property type="component" value="Chromosome 5"/>
</dbReference>
<dbReference type="Gramene" id="Zm00001eb236950_T001">
    <property type="protein sequence ID" value="Zm00001eb236950_P001"/>
    <property type="gene ID" value="Zm00001eb236950"/>
</dbReference>
<keyword evidence="2" id="KW-1185">Reference proteome</keyword>
<protein>
    <submittedName>
        <fullName evidence="1">Uncharacterized protein</fullName>
    </submittedName>
</protein>
<reference evidence="1" key="3">
    <citation type="submission" date="2021-05" db="UniProtKB">
        <authorList>
            <consortium name="EnsemblPlants"/>
        </authorList>
    </citation>
    <scope>IDENTIFICATION</scope>
    <source>
        <strain evidence="1">cv. B73</strain>
    </source>
</reference>
<accession>A0A804PGJ8</accession>